<name>A0ABM0GQI3_SACKO</name>
<feature type="compositionally biased region" description="Acidic residues" evidence="2">
    <location>
        <begin position="391"/>
        <end position="403"/>
    </location>
</feature>
<comment type="similarity">
    <text evidence="1">Belongs to the UPF0489 family.</text>
</comment>
<dbReference type="GeneID" id="100373417"/>
<sequence>MATRGLKHYKQIPMWIVDGHHEVLPHIYRAIGSKHLPLEDTTLVHFDSHPDLVIPMDMMADDVFDKEQLFDSLSIESWIMPTSYAGHFTTIIWIKPPWANQFSDGKYQFHIGKHKLTGKIRVTCTEDYFLSDTLYAPISDLVTNDANPMYNAKCVTLYVVTLAPAIFQEFVVSRSESDKNDDELELAPSARKPTTTDSKGIIDESFDSVKSLLNQVLESGKAFLLDVDLDFFSTKNPFKDLYSEKQIAMLEELYRYDKPRDNTPEILNEFIKKRSQQLEDIELSKVIDLVTDLQMQKKMEPFDFELLHQAGLTFDDTDELPHHVSTEDEIKALHVAMEIVLSALPKPTMITVARSTYDEYCPPDQVDSIQHNLLRVLMSVCGKIDVHIDYESSEDEAENEEACGDARNDEKDEGTTELTKTVKNDGGD</sequence>
<gene>
    <name evidence="4" type="primary">LOC100373417</name>
</gene>
<evidence type="ECO:0000313" key="3">
    <source>
        <dbReference type="Proteomes" id="UP000694865"/>
    </source>
</evidence>
<evidence type="ECO:0000256" key="2">
    <source>
        <dbReference type="SAM" id="MobiDB-lite"/>
    </source>
</evidence>
<reference evidence="4" key="1">
    <citation type="submission" date="2025-08" db="UniProtKB">
        <authorList>
            <consortium name="RefSeq"/>
        </authorList>
    </citation>
    <scope>IDENTIFICATION</scope>
    <source>
        <tissue evidence="4">Testes</tissue>
    </source>
</reference>
<dbReference type="InterPro" id="IPR024131">
    <property type="entry name" value="UPF0489"/>
</dbReference>
<dbReference type="Proteomes" id="UP000694865">
    <property type="component" value="Unplaced"/>
</dbReference>
<proteinExistence type="inferred from homology"/>
<protein>
    <submittedName>
        <fullName evidence="4">UPF0489 protein C5orf22 homolog</fullName>
    </submittedName>
</protein>
<feature type="compositionally biased region" description="Basic and acidic residues" evidence="2">
    <location>
        <begin position="404"/>
        <end position="428"/>
    </location>
</feature>
<keyword evidence="3" id="KW-1185">Reference proteome</keyword>
<evidence type="ECO:0000256" key="1">
    <source>
        <dbReference type="ARBA" id="ARBA00007099"/>
    </source>
</evidence>
<dbReference type="Pfam" id="PF12640">
    <property type="entry name" value="UPF0489"/>
    <property type="match status" value="1"/>
</dbReference>
<feature type="region of interest" description="Disordered" evidence="2">
    <location>
        <begin position="391"/>
        <end position="428"/>
    </location>
</feature>
<dbReference type="RefSeq" id="XP_002735086.1">
    <property type="nucleotide sequence ID" value="XM_002735040.2"/>
</dbReference>
<accession>A0ABM0GQI3</accession>
<organism evidence="3 4">
    <name type="scientific">Saccoglossus kowalevskii</name>
    <name type="common">Acorn worm</name>
    <dbReference type="NCBI Taxonomy" id="10224"/>
    <lineage>
        <taxon>Eukaryota</taxon>
        <taxon>Metazoa</taxon>
        <taxon>Hemichordata</taxon>
        <taxon>Enteropneusta</taxon>
        <taxon>Harrimaniidae</taxon>
        <taxon>Saccoglossus</taxon>
    </lineage>
</organism>
<dbReference type="PANTHER" id="PTHR13225:SF3">
    <property type="entry name" value="UPF0489 PROTEIN C5ORF22"/>
    <property type="match status" value="1"/>
</dbReference>
<evidence type="ECO:0000313" key="4">
    <source>
        <dbReference type="RefSeq" id="XP_002735086.1"/>
    </source>
</evidence>
<dbReference type="PANTHER" id="PTHR13225">
    <property type="entry name" value="MISEXPRESSION SUPPRESSOR OF RAS 6"/>
    <property type="match status" value="1"/>
</dbReference>